<dbReference type="Proteomes" id="UP000325576">
    <property type="component" value="Unassembled WGS sequence"/>
</dbReference>
<organism evidence="3 4">
    <name type="scientific">Rhodococcus erythropolis</name>
    <name type="common">Arthrobacter picolinophilus</name>
    <dbReference type="NCBI Taxonomy" id="1833"/>
    <lineage>
        <taxon>Bacteria</taxon>
        <taxon>Bacillati</taxon>
        <taxon>Actinomycetota</taxon>
        <taxon>Actinomycetes</taxon>
        <taxon>Mycobacteriales</taxon>
        <taxon>Nocardiaceae</taxon>
        <taxon>Rhodococcus</taxon>
        <taxon>Rhodococcus erythropolis group</taxon>
    </lineage>
</organism>
<accession>A0A5N5E579</accession>
<name>A0A5N5E579_RHOER</name>
<dbReference type="AlphaFoldDB" id="A0A5N5E579"/>
<feature type="chain" id="PRO_5038773883" description="Lipoprotein" evidence="2">
    <location>
        <begin position="23"/>
        <end position="201"/>
    </location>
</feature>
<gene>
    <name evidence="3" type="ORF">BS297_10530</name>
</gene>
<sequence length="201" mass="20754">MKTRHACTLVALAGLLALSACSTPPAETAPSTTAASSTARSEATANPLTTPITSDVVVTSVSATAVQSIPPTTEAPTPAAPVVVECLQGTPGPARMSDGTMAFSQWCFDQLGGNKYLESERQANTFNCDGTVCRNPYTGGSYPDPNATVPVTTVRTATPAEVIQNQQGVAESGCSTSGCIQTYFGCRDGYITGEVCSRWGF</sequence>
<dbReference type="EMBL" id="MRBO01000334">
    <property type="protein sequence ID" value="KAB2585416.1"/>
    <property type="molecule type" value="Genomic_DNA"/>
</dbReference>
<evidence type="ECO:0000256" key="2">
    <source>
        <dbReference type="SAM" id="SignalP"/>
    </source>
</evidence>
<evidence type="ECO:0000313" key="4">
    <source>
        <dbReference type="Proteomes" id="UP000325576"/>
    </source>
</evidence>
<evidence type="ECO:0008006" key="5">
    <source>
        <dbReference type="Google" id="ProtNLM"/>
    </source>
</evidence>
<feature type="signal peptide" evidence="2">
    <location>
        <begin position="1"/>
        <end position="22"/>
    </location>
</feature>
<evidence type="ECO:0000313" key="3">
    <source>
        <dbReference type="EMBL" id="KAB2585416.1"/>
    </source>
</evidence>
<keyword evidence="2" id="KW-0732">Signal</keyword>
<evidence type="ECO:0000256" key="1">
    <source>
        <dbReference type="SAM" id="MobiDB-lite"/>
    </source>
</evidence>
<feature type="region of interest" description="Disordered" evidence="1">
    <location>
        <begin position="26"/>
        <end position="48"/>
    </location>
</feature>
<comment type="caution">
    <text evidence="3">The sequence shown here is derived from an EMBL/GenBank/DDBJ whole genome shotgun (WGS) entry which is preliminary data.</text>
</comment>
<protein>
    <recommendedName>
        <fullName evidence="5">Lipoprotein</fullName>
    </recommendedName>
</protein>
<reference evidence="3 4" key="1">
    <citation type="journal article" date="2017" name="Poromechanics V (2013)">
        <title>Genomic Characterization of the Arsenic-Tolerant Actinobacterium, &lt;i&gt;Rhodococcus erythropolis&lt;/i&gt; S43.</title>
        <authorList>
            <person name="Retamal-Morales G."/>
            <person name="Mehnert M."/>
            <person name="Schwabe R."/>
            <person name="Tischler D."/>
            <person name="Schloemann M."/>
            <person name="Levican G.J."/>
        </authorList>
    </citation>
    <scope>NUCLEOTIDE SEQUENCE [LARGE SCALE GENOMIC DNA]</scope>
    <source>
        <strain evidence="3 4">S43</strain>
    </source>
</reference>
<dbReference type="PROSITE" id="PS51257">
    <property type="entry name" value="PROKAR_LIPOPROTEIN"/>
    <property type="match status" value="1"/>
</dbReference>
<proteinExistence type="predicted"/>